<dbReference type="NCBIfam" id="NF004630">
    <property type="entry name" value="PRK05974.1"/>
    <property type="match status" value="1"/>
</dbReference>
<dbReference type="UniPathway" id="UPA00074">
    <property type="reaction ID" value="UER00128"/>
</dbReference>
<evidence type="ECO:0000256" key="6">
    <source>
        <dbReference type="HAMAP-Rule" id="MF_01926"/>
    </source>
</evidence>
<dbReference type="PANTHER" id="PTHR34696:SF1">
    <property type="entry name" value="PHOSPHORIBOSYLFORMYLGLYCINAMIDINE SYNTHASE SUBUNIT PURS"/>
    <property type="match status" value="1"/>
</dbReference>
<comment type="pathway">
    <text evidence="6">Purine metabolism; IMP biosynthesis via de novo pathway; 5-amino-1-(5-phospho-D-ribosyl)imidazole from N(2)-formyl-N(1)-(5-phospho-D-ribosyl)glycinamide: step 1/2.</text>
</comment>
<dbReference type="AlphaFoldDB" id="A0A5D8QDF0"/>
<dbReference type="GO" id="GO:0006189">
    <property type="term" value="P:'de novo' IMP biosynthetic process"/>
    <property type="evidence" value="ECO:0007669"/>
    <property type="project" value="UniProtKB-UniRule"/>
</dbReference>
<comment type="function">
    <text evidence="6">Part of the phosphoribosylformylglycinamidine synthase complex involved in the purines biosynthetic pathway. Catalyzes the ATP-dependent conversion of formylglycinamide ribonucleotide (FGAR) and glutamine to yield formylglycinamidine ribonucleotide (FGAM) and glutamate. The FGAM synthase complex is composed of three subunits. PurQ produces an ammonia molecule by converting glutamine to glutamate. PurL transfers the ammonia molecule to FGAR to form FGAM in an ATP-dependent manner. PurS interacts with PurQ and PurL and is thought to assist in the transfer of the ammonia molecule from PurQ to PurL.</text>
</comment>
<dbReference type="RefSeq" id="WP_149544791.1">
    <property type="nucleotide sequence ID" value="NZ_VTPS01000005.1"/>
</dbReference>
<comment type="subunit">
    <text evidence="6">Part of the FGAM synthase complex composed of 1 PurL, 1 PurQ and 2 PurS subunits.</text>
</comment>
<dbReference type="EMBL" id="VTPS01000005">
    <property type="protein sequence ID" value="TZE82552.1"/>
    <property type="molecule type" value="Genomic_DNA"/>
</dbReference>
<evidence type="ECO:0000256" key="4">
    <source>
        <dbReference type="ARBA" id="ARBA00022755"/>
    </source>
</evidence>
<organism evidence="7 8">
    <name type="scientific">Calorimonas adulescens</name>
    <dbReference type="NCBI Taxonomy" id="2606906"/>
    <lineage>
        <taxon>Bacteria</taxon>
        <taxon>Bacillati</taxon>
        <taxon>Bacillota</taxon>
        <taxon>Clostridia</taxon>
        <taxon>Thermoanaerobacterales</taxon>
        <taxon>Thermoanaerobacteraceae</taxon>
        <taxon>Calorimonas</taxon>
    </lineage>
</organism>
<sequence length="82" mass="9100">MIKANIRISLKKGVLDPQGQAVKNSLKGLGYDVEDVRIGKHIEVSIGGDDIDRANDTVRAICEKLLVNPVIEEYSYDMEVSR</sequence>
<dbReference type="InterPro" id="IPR036604">
    <property type="entry name" value="PurS-like_sf"/>
</dbReference>
<proteinExistence type="inferred from homology"/>
<protein>
    <recommendedName>
        <fullName evidence="6">Phosphoribosylformylglycinamidine synthase subunit PurS</fullName>
        <shortName evidence="6">FGAM synthase</shortName>
        <ecNumber evidence="6">6.3.5.3</ecNumber>
    </recommendedName>
    <alternativeName>
        <fullName evidence="6">Formylglycinamide ribonucleotide amidotransferase subunit III</fullName>
        <shortName evidence="6">FGAR amidotransferase III</shortName>
        <shortName evidence="6">FGAR-AT III</shortName>
    </alternativeName>
    <alternativeName>
        <fullName evidence="6">Phosphoribosylformylglycinamidine synthase subunit III</fullName>
    </alternativeName>
</protein>
<keyword evidence="8" id="KW-1185">Reference proteome</keyword>
<evidence type="ECO:0000313" key="8">
    <source>
        <dbReference type="Proteomes" id="UP000322976"/>
    </source>
</evidence>
<dbReference type="Proteomes" id="UP000322976">
    <property type="component" value="Unassembled WGS sequence"/>
</dbReference>
<dbReference type="PANTHER" id="PTHR34696">
    <property type="entry name" value="PHOSPHORIBOSYLFORMYLGLYCINAMIDINE SYNTHASE SUBUNIT PURS"/>
    <property type="match status" value="1"/>
</dbReference>
<dbReference type="Gene3D" id="3.30.1280.10">
    <property type="entry name" value="Phosphoribosylformylglycinamidine synthase subunit PurS"/>
    <property type="match status" value="1"/>
</dbReference>
<evidence type="ECO:0000256" key="2">
    <source>
        <dbReference type="ARBA" id="ARBA00022598"/>
    </source>
</evidence>
<keyword evidence="4 6" id="KW-0658">Purine biosynthesis</keyword>
<evidence type="ECO:0000313" key="7">
    <source>
        <dbReference type="EMBL" id="TZE82552.1"/>
    </source>
</evidence>
<keyword evidence="5 6" id="KW-0067">ATP-binding</keyword>
<dbReference type="SUPFAM" id="SSF82697">
    <property type="entry name" value="PurS-like"/>
    <property type="match status" value="1"/>
</dbReference>
<accession>A0A5D8QDF0</accession>
<dbReference type="GO" id="GO:0005524">
    <property type="term" value="F:ATP binding"/>
    <property type="evidence" value="ECO:0007669"/>
    <property type="project" value="UniProtKB-UniRule"/>
</dbReference>
<dbReference type="Pfam" id="PF02700">
    <property type="entry name" value="PurS"/>
    <property type="match status" value="1"/>
</dbReference>
<dbReference type="InterPro" id="IPR003850">
    <property type="entry name" value="PurS"/>
</dbReference>
<evidence type="ECO:0000256" key="3">
    <source>
        <dbReference type="ARBA" id="ARBA00022741"/>
    </source>
</evidence>
<dbReference type="GO" id="GO:0005737">
    <property type="term" value="C:cytoplasm"/>
    <property type="evidence" value="ECO:0007669"/>
    <property type="project" value="UniProtKB-SubCell"/>
</dbReference>
<comment type="caution">
    <text evidence="7">The sequence shown here is derived from an EMBL/GenBank/DDBJ whole genome shotgun (WGS) entry which is preliminary data.</text>
</comment>
<evidence type="ECO:0000256" key="1">
    <source>
        <dbReference type="ARBA" id="ARBA00022490"/>
    </source>
</evidence>
<dbReference type="GO" id="GO:0004642">
    <property type="term" value="F:phosphoribosylformylglycinamidine synthase activity"/>
    <property type="evidence" value="ECO:0007669"/>
    <property type="project" value="UniProtKB-UniRule"/>
</dbReference>
<dbReference type="HAMAP" id="MF_01926">
    <property type="entry name" value="PurS"/>
    <property type="match status" value="1"/>
</dbReference>
<keyword evidence="2 6" id="KW-0436">Ligase</keyword>
<gene>
    <name evidence="6 7" type="primary">purS</name>
    <name evidence="7" type="ORF">FWJ32_04545</name>
</gene>
<reference evidence="7 8" key="1">
    <citation type="submission" date="2019-08" db="EMBL/GenBank/DDBJ databases">
        <title>Calorimonas adulescens gen. nov., sp. nov., an anaerobic thermophilic bacterium from Sakhalin hot spring.</title>
        <authorList>
            <person name="Khomyakova M.A."/>
            <person name="Merkel A.Y."/>
            <person name="Novikov A."/>
            <person name="Bonch-Osmolovskaya E.A."/>
            <person name="Slobodkin A.I."/>
        </authorList>
    </citation>
    <scope>NUCLEOTIDE SEQUENCE [LARGE SCALE GENOMIC DNA]</scope>
    <source>
        <strain evidence="7 8">A05MB</strain>
    </source>
</reference>
<name>A0A5D8QDF0_9THEO</name>
<keyword evidence="3 6" id="KW-0547">Nucleotide-binding</keyword>
<evidence type="ECO:0000256" key="5">
    <source>
        <dbReference type="ARBA" id="ARBA00022840"/>
    </source>
</evidence>
<comment type="catalytic activity">
    <reaction evidence="6">
        <text>N(2)-formyl-N(1)-(5-phospho-beta-D-ribosyl)glycinamide + L-glutamine + ATP + H2O = 2-formamido-N(1)-(5-O-phospho-beta-D-ribosyl)acetamidine + L-glutamate + ADP + phosphate + H(+)</text>
        <dbReference type="Rhea" id="RHEA:17129"/>
        <dbReference type="ChEBI" id="CHEBI:15377"/>
        <dbReference type="ChEBI" id="CHEBI:15378"/>
        <dbReference type="ChEBI" id="CHEBI:29985"/>
        <dbReference type="ChEBI" id="CHEBI:30616"/>
        <dbReference type="ChEBI" id="CHEBI:43474"/>
        <dbReference type="ChEBI" id="CHEBI:58359"/>
        <dbReference type="ChEBI" id="CHEBI:147286"/>
        <dbReference type="ChEBI" id="CHEBI:147287"/>
        <dbReference type="ChEBI" id="CHEBI:456216"/>
        <dbReference type="EC" id="6.3.5.3"/>
    </reaction>
</comment>
<keyword evidence="1 6" id="KW-0963">Cytoplasm</keyword>
<dbReference type="NCBIfam" id="TIGR00302">
    <property type="entry name" value="phosphoribosylformylglycinamidine synthase subunit PurS"/>
    <property type="match status" value="1"/>
</dbReference>
<comment type="subcellular location">
    <subcellularLocation>
        <location evidence="6">Cytoplasm</location>
    </subcellularLocation>
</comment>
<comment type="similarity">
    <text evidence="6">Belongs to the PurS family.</text>
</comment>
<dbReference type="EC" id="6.3.5.3" evidence="6"/>